<evidence type="ECO:0000313" key="2">
    <source>
        <dbReference type="Proteomes" id="UP000601435"/>
    </source>
</evidence>
<sequence>MARRIQELDLEARIEACRYVDYYLLPGRSKMQLTKELLASLVCEVPPAEVLDLGQLGLCRSEMIMDRIHLVGLRIKNLRLENSHVKKIEVHRCDLLDCDFSFTVTAGEVKVSSSRLENVQFGVFTMMASVEESQLVQCNLRVAEELFVADSELDTCTFKGSDEDRLDLAQGPCPSICAQKPMPPDLTTKRIDLPIMPLPAVYLPSPSQQLMISEPRYLQLYDDILLNGSRIFVVTHHHGNLLAKVGLIFHLKELKDVSADTHGHFKYVAEHEVRGRVRIISVANPEDWTEPSRYLKAQVQLMDQELDQDDASPPSEQDASNALGRIRHKLQDALALQGELEQQKPEELGRLARSLRLASVIRNPGFWDMCSMLASVQSFRLQLNVRRLRENVKRLTAQWAEQNPEEYEALKVQPEVLPARIRREGKQVGELLREGTAQLQGTFQCILQAPDAEERADLLENADITLPFDRVVCERTYFHGRLLRMTKGGSTISLRRAKLRTLPRIECEGKIILCLEDCDLLESLTFHGMRLQLRGVHCAKPCEFQEVEFATKVCDIVFPRSSRFVNVRFKDGLQACVASACRFEYCNLGYGQDAVADCLLTQCHFQSCHFPFLEDCSPVANFAGSQFIACRIQWSGPFAHEESFVINSHWLRKWNLASCTVSDGAA</sequence>
<dbReference type="Proteomes" id="UP000601435">
    <property type="component" value="Unassembled WGS sequence"/>
</dbReference>
<protein>
    <submittedName>
        <fullName evidence="1">PRCP protein</fullName>
    </submittedName>
</protein>
<dbReference type="InterPro" id="IPR015947">
    <property type="entry name" value="PUA-like_sf"/>
</dbReference>
<dbReference type="InterPro" id="IPR046336">
    <property type="entry name" value="Lon_prtase_N_sf"/>
</dbReference>
<organism evidence="1 2">
    <name type="scientific">Symbiodinium necroappetens</name>
    <dbReference type="NCBI Taxonomy" id="1628268"/>
    <lineage>
        <taxon>Eukaryota</taxon>
        <taxon>Sar</taxon>
        <taxon>Alveolata</taxon>
        <taxon>Dinophyceae</taxon>
        <taxon>Suessiales</taxon>
        <taxon>Symbiodiniaceae</taxon>
        <taxon>Symbiodinium</taxon>
    </lineage>
</organism>
<dbReference type="AlphaFoldDB" id="A0A813AT40"/>
<dbReference type="OrthoDB" id="330834at2759"/>
<reference evidence="1" key="1">
    <citation type="submission" date="2021-02" db="EMBL/GenBank/DDBJ databases">
        <authorList>
            <person name="Dougan E. K."/>
            <person name="Rhodes N."/>
            <person name="Thang M."/>
            <person name="Chan C."/>
        </authorList>
    </citation>
    <scope>NUCLEOTIDE SEQUENCE</scope>
</reference>
<proteinExistence type="predicted"/>
<accession>A0A813AT40</accession>
<keyword evidence="2" id="KW-1185">Reference proteome</keyword>
<dbReference type="EMBL" id="CAJNJA010062642">
    <property type="protein sequence ID" value="CAE7877072.1"/>
    <property type="molecule type" value="Genomic_DNA"/>
</dbReference>
<dbReference type="PANTHER" id="PTHR46732">
    <property type="entry name" value="ATP-DEPENDENT PROTEASE LA (LON) DOMAIN PROTEIN"/>
    <property type="match status" value="1"/>
</dbReference>
<name>A0A813AT40_9DINO</name>
<comment type="caution">
    <text evidence="1">The sequence shown here is derived from an EMBL/GenBank/DDBJ whole genome shotgun (WGS) entry which is preliminary data.</text>
</comment>
<dbReference type="PANTHER" id="PTHR46732:SF8">
    <property type="entry name" value="ATP-DEPENDENT PROTEASE LA (LON) DOMAIN PROTEIN"/>
    <property type="match status" value="1"/>
</dbReference>
<dbReference type="Gene3D" id="2.30.130.40">
    <property type="entry name" value="LON domain-like"/>
    <property type="match status" value="1"/>
</dbReference>
<gene>
    <name evidence="1" type="primary">PRCP</name>
    <name evidence="1" type="ORF">SNEC2469_LOCUS28632</name>
</gene>
<dbReference type="SUPFAM" id="SSF88697">
    <property type="entry name" value="PUA domain-like"/>
    <property type="match status" value="1"/>
</dbReference>
<evidence type="ECO:0000313" key="1">
    <source>
        <dbReference type="EMBL" id="CAE7877072.1"/>
    </source>
</evidence>